<keyword evidence="3" id="KW-0805">Transcription regulation</keyword>
<organism evidence="8">
    <name type="scientific">Ostreococcus mediterraneus</name>
    <dbReference type="NCBI Taxonomy" id="1486918"/>
    <lineage>
        <taxon>Eukaryota</taxon>
        <taxon>Viridiplantae</taxon>
        <taxon>Chlorophyta</taxon>
        <taxon>Mamiellophyceae</taxon>
        <taxon>Mamiellales</taxon>
        <taxon>Bathycoccaceae</taxon>
        <taxon>Ostreococcus</taxon>
    </lineage>
</organism>
<dbReference type="GO" id="GO:0000978">
    <property type="term" value="F:RNA polymerase II cis-regulatory region sequence-specific DNA binding"/>
    <property type="evidence" value="ECO:0007669"/>
    <property type="project" value="TreeGrafter"/>
</dbReference>
<gene>
    <name evidence="8" type="ORF">OMED0930_LOCUS3692</name>
</gene>
<dbReference type="GO" id="GO:0001006">
    <property type="term" value="F:RNA polymerase III type 3 promoter sequence-specific DNA binding"/>
    <property type="evidence" value="ECO:0007669"/>
    <property type="project" value="TreeGrafter"/>
</dbReference>
<evidence type="ECO:0000256" key="5">
    <source>
        <dbReference type="ARBA" id="ARBA00023163"/>
    </source>
</evidence>
<feature type="compositionally biased region" description="Basic residues" evidence="7">
    <location>
        <begin position="135"/>
        <end position="146"/>
    </location>
</feature>
<dbReference type="GO" id="GO:0042795">
    <property type="term" value="P:snRNA transcription by RNA polymerase II"/>
    <property type="evidence" value="ECO:0007669"/>
    <property type="project" value="TreeGrafter"/>
</dbReference>
<dbReference type="PANTHER" id="PTHR13421">
    <property type="entry name" value="SNRNA-ACTIVATING PROTEIN COMPLEX SUBUNIT 3"/>
    <property type="match status" value="1"/>
</dbReference>
<dbReference type="Pfam" id="PF12251">
    <property type="entry name" value="SNAPC3"/>
    <property type="match status" value="1"/>
</dbReference>
<evidence type="ECO:0000256" key="1">
    <source>
        <dbReference type="ARBA" id="ARBA00004123"/>
    </source>
</evidence>
<keyword evidence="6" id="KW-0539">Nucleus</keyword>
<evidence type="ECO:0000256" key="6">
    <source>
        <dbReference type="ARBA" id="ARBA00023242"/>
    </source>
</evidence>
<dbReference type="GO" id="GO:0042796">
    <property type="term" value="P:snRNA transcription by RNA polymerase III"/>
    <property type="evidence" value="ECO:0007669"/>
    <property type="project" value="TreeGrafter"/>
</dbReference>
<dbReference type="GO" id="GO:0019185">
    <property type="term" value="C:snRNA-activating protein complex"/>
    <property type="evidence" value="ECO:0007669"/>
    <property type="project" value="TreeGrafter"/>
</dbReference>
<dbReference type="AlphaFoldDB" id="A0A7S0WDX0"/>
<sequence>MASSAAVTITAVDTLRAECTHQMRVVRHCPPETPNHKPGERVVMDAFATRARESARGAREALDAWAETSGREGASAMAGPSKGKKTKGSLAGASAETSGGGVEDIDMSDLRAVTLEKALDSLMPSVQLPSEANQVKHRGQGAKHQKAATQEEEEKAKKAVEVSKELTMATKTAPLASMREVELEMKQLQQRAYKRALLRKEIDIQCVAWKPRELIEFERASPLFAPAGEKRARDENAVAAPPNGQDVMIWIELFHPVKQGYLVMDVIVRGSTPIVCFKDMIYCLRDVQAKREGHAPSKNGFLFIEGVFYNDMRSPDAVDYSEPLLDYQKKDGLTAPGAPVEMNMSGKGFTAQDMHGVKFADVPLHIGKSYVMTHQGKCEHKWRVRDVRLPHNEDDIAHDMFPLVLREGRVFRRGCGVCGVFDSAFVTYSDRMASESPAFFCKICYDTVHCDAQGNKVYNDYEQYTYDHE</sequence>
<evidence type="ECO:0000256" key="4">
    <source>
        <dbReference type="ARBA" id="ARBA00023125"/>
    </source>
</evidence>
<evidence type="ECO:0000256" key="7">
    <source>
        <dbReference type="SAM" id="MobiDB-lite"/>
    </source>
</evidence>
<dbReference type="GO" id="GO:0001046">
    <property type="term" value="F:core promoter sequence-specific DNA binding"/>
    <property type="evidence" value="ECO:0007669"/>
    <property type="project" value="TreeGrafter"/>
</dbReference>
<dbReference type="PANTHER" id="PTHR13421:SF16">
    <property type="entry name" value="SNRNA-ACTIVATING PROTEIN COMPLEX SUBUNIT 3"/>
    <property type="match status" value="1"/>
</dbReference>
<reference evidence="8" key="1">
    <citation type="submission" date="2021-01" db="EMBL/GenBank/DDBJ databases">
        <authorList>
            <person name="Corre E."/>
            <person name="Pelletier E."/>
            <person name="Niang G."/>
            <person name="Scheremetjew M."/>
            <person name="Finn R."/>
            <person name="Kale V."/>
            <person name="Holt S."/>
            <person name="Cochrane G."/>
            <person name="Meng A."/>
            <person name="Brown T."/>
            <person name="Cohen L."/>
        </authorList>
    </citation>
    <scope>NUCLEOTIDE SEQUENCE</scope>
    <source>
        <strain evidence="8">Clade-D-RCC1621</strain>
    </source>
</reference>
<evidence type="ECO:0000256" key="2">
    <source>
        <dbReference type="ARBA" id="ARBA00010410"/>
    </source>
</evidence>
<dbReference type="InterPro" id="IPR022042">
    <property type="entry name" value="snRNA-activating_su3"/>
</dbReference>
<dbReference type="EMBL" id="HBFO01005310">
    <property type="protein sequence ID" value="CAD8812598.1"/>
    <property type="molecule type" value="Transcribed_RNA"/>
</dbReference>
<comment type="similarity">
    <text evidence="2">Belongs to the SNAPC3/SRD2 family.</text>
</comment>
<keyword evidence="4" id="KW-0238">DNA-binding</keyword>
<proteinExistence type="inferred from homology"/>
<feature type="region of interest" description="Disordered" evidence="7">
    <location>
        <begin position="63"/>
        <end position="102"/>
    </location>
</feature>
<evidence type="ECO:0008006" key="9">
    <source>
        <dbReference type="Google" id="ProtNLM"/>
    </source>
</evidence>
<dbReference type="GO" id="GO:0003681">
    <property type="term" value="F:bent DNA binding"/>
    <property type="evidence" value="ECO:0007669"/>
    <property type="project" value="TreeGrafter"/>
</dbReference>
<accession>A0A7S0WDX0</accession>
<name>A0A7S0WDX0_9CHLO</name>
<evidence type="ECO:0000256" key="3">
    <source>
        <dbReference type="ARBA" id="ARBA00023015"/>
    </source>
</evidence>
<comment type="subcellular location">
    <subcellularLocation>
        <location evidence="1">Nucleus</location>
    </subcellularLocation>
</comment>
<dbReference type="GO" id="GO:0005634">
    <property type="term" value="C:nucleus"/>
    <property type="evidence" value="ECO:0007669"/>
    <property type="project" value="UniProtKB-SubCell"/>
</dbReference>
<feature type="region of interest" description="Disordered" evidence="7">
    <location>
        <begin position="132"/>
        <end position="154"/>
    </location>
</feature>
<evidence type="ECO:0000313" key="8">
    <source>
        <dbReference type="EMBL" id="CAD8812598.1"/>
    </source>
</evidence>
<keyword evidence="5" id="KW-0804">Transcription</keyword>
<protein>
    <recommendedName>
        <fullName evidence="9">snRNA-activating protein complex subunit 3</fullName>
    </recommendedName>
</protein>